<dbReference type="Gene3D" id="3.80.10.10">
    <property type="entry name" value="Ribonuclease Inhibitor"/>
    <property type="match status" value="1"/>
</dbReference>
<keyword evidence="4" id="KW-1185">Reference proteome</keyword>
<reference evidence="3 4" key="1">
    <citation type="journal article" date="2018" name="Nat. Genet.">
        <title>The Rosa genome provides new insights in the design of modern roses.</title>
        <authorList>
            <person name="Bendahmane M."/>
        </authorList>
    </citation>
    <scope>NUCLEOTIDE SEQUENCE [LARGE SCALE GENOMIC DNA]</scope>
    <source>
        <strain evidence="4">cv. Old Blush</strain>
    </source>
</reference>
<proteinExistence type="predicted"/>
<dbReference type="AlphaFoldDB" id="A0A2P6PF26"/>
<organism evidence="3 4">
    <name type="scientific">Rosa chinensis</name>
    <name type="common">China rose</name>
    <dbReference type="NCBI Taxonomy" id="74649"/>
    <lineage>
        <taxon>Eukaryota</taxon>
        <taxon>Viridiplantae</taxon>
        <taxon>Streptophyta</taxon>
        <taxon>Embryophyta</taxon>
        <taxon>Tracheophyta</taxon>
        <taxon>Spermatophyta</taxon>
        <taxon>Magnoliopsida</taxon>
        <taxon>eudicotyledons</taxon>
        <taxon>Gunneridae</taxon>
        <taxon>Pentapetalae</taxon>
        <taxon>rosids</taxon>
        <taxon>fabids</taxon>
        <taxon>Rosales</taxon>
        <taxon>Rosaceae</taxon>
        <taxon>Rosoideae</taxon>
        <taxon>Rosoideae incertae sedis</taxon>
        <taxon>Rosa</taxon>
    </lineage>
</organism>
<accession>A0A2P6PF26</accession>
<evidence type="ECO:0000259" key="2">
    <source>
        <dbReference type="Pfam" id="PF23598"/>
    </source>
</evidence>
<evidence type="ECO:0000313" key="4">
    <source>
        <dbReference type="Proteomes" id="UP000238479"/>
    </source>
</evidence>
<protein>
    <submittedName>
        <fullName evidence="3">Putative leucine-rich repeat domain, L domain-containing protein</fullName>
    </submittedName>
</protein>
<dbReference type="Pfam" id="PF23598">
    <property type="entry name" value="LRR_14"/>
    <property type="match status" value="1"/>
</dbReference>
<dbReference type="Proteomes" id="UP000238479">
    <property type="component" value="Chromosome 7"/>
</dbReference>
<dbReference type="OMA" id="KNECHTL"/>
<gene>
    <name evidence="3" type="ORF">RchiOBHm_Chr7g0229361</name>
</gene>
<name>A0A2P6PF26_ROSCH</name>
<dbReference type="STRING" id="74649.A0A2P6PF26"/>
<sequence>MRSFFQDFRKDEMENVYECKMHDIVHDFVQFLTKKDCTIVDAAEGANKKIEPPGEKVRHLTLISVRKGLFSTSCYGCKNMRSLILLNSRITTISSGSIMQMKCLRTLNLSYNILNEVPKEIGELIHLRYLDLSLGGNLRELPEAVCDLCNLQTLVLVHCYELEKLPKAMGKLINLKHLYLYYCWGLRYLPKGIGSLKSLRVLDWFKVCEGDDDEALKLGDLGIMDQLQGSLEIRGLGNDASEIEKAQLEHLSHLGVFFEESYGEQRTGDEEIVKALQPHQNLESLSIWNCHGTTESLYWIKSIHNLRKLDLTRWRFCELLPPLGKLLSLEILEIQNTRRRRRSLRNSIPQIESTHF</sequence>
<evidence type="ECO:0000256" key="1">
    <source>
        <dbReference type="ARBA" id="ARBA00022737"/>
    </source>
</evidence>
<comment type="caution">
    <text evidence="3">The sequence shown here is derived from an EMBL/GenBank/DDBJ whole genome shotgun (WGS) entry which is preliminary data.</text>
</comment>
<dbReference type="SUPFAM" id="SSF52058">
    <property type="entry name" value="L domain-like"/>
    <property type="match status" value="1"/>
</dbReference>
<dbReference type="InterPro" id="IPR032675">
    <property type="entry name" value="LRR_dom_sf"/>
</dbReference>
<keyword evidence="1" id="KW-0677">Repeat</keyword>
<feature type="domain" description="Disease resistance R13L4/SHOC-2-like LRR" evidence="2">
    <location>
        <begin position="80"/>
        <end position="343"/>
    </location>
</feature>
<dbReference type="Gramene" id="PRQ20545">
    <property type="protein sequence ID" value="PRQ20545"/>
    <property type="gene ID" value="RchiOBHm_Chr7g0229361"/>
</dbReference>
<dbReference type="PANTHER" id="PTHR47186:SF30">
    <property type="entry name" value="EF-HAND DOMAIN-CONTAINING PROTEIN"/>
    <property type="match status" value="1"/>
</dbReference>
<dbReference type="InterPro" id="IPR055414">
    <property type="entry name" value="LRR_R13L4/SHOC2-like"/>
</dbReference>
<dbReference type="EMBL" id="PDCK01000045">
    <property type="protein sequence ID" value="PRQ20545.1"/>
    <property type="molecule type" value="Genomic_DNA"/>
</dbReference>
<dbReference type="PANTHER" id="PTHR47186">
    <property type="entry name" value="LEUCINE-RICH REPEAT-CONTAINING PROTEIN 57"/>
    <property type="match status" value="1"/>
</dbReference>
<evidence type="ECO:0000313" key="3">
    <source>
        <dbReference type="EMBL" id="PRQ20545.1"/>
    </source>
</evidence>